<name>A0ABX0IHZ9_9ACTN</name>
<dbReference type="SUPFAM" id="SSF56349">
    <property type="entry name" value="DNA breaking-rejoining enzymes"/>
    <property type="match status" value="1"/>
</dbReference>
<keyword evidence="3" id="KW-0233">DNA recombination</keyword>
<dbReference type="InterPro" id="IPR002104">
    <property type="entry name" value="Integrase_catalytic"/>
</dbReference>
<dbReference type="InterPro" id="IPR013762">
    <property type="entry name" value="Integrase-like_cat_sf"/>
</dbReference>
<dbReference type="Gene3D" id="1.10.150.130">
    <property type="match status" value="1"/>
</dbReference>
<comment type="caution">
    <text evidence="5">The sequence shown here is derived from an EMBL/GenBank/DDBJ whole genome shotgun (WGS) entry which is preliminary data.</text>
</comment>
<evidence type="ECO:0000256" key="2">
    <source>
        <dbReference type="ARBA" id="ARBA00023125"/>
    </source>
</evidence>
<dbReference type="Gene3D" id="1.10.443.10">
    <property type="entry name" value="Intergrase catalytic core"/>
    <property type="match status" value="1"/>
</dbReference>
<sequence length="403" mass="46098">MKGQVHSNMSKGTIYPLEDKPKGKCRKWKLQAYNGRDLATGKYKRIYRTVEGTYTQAQKELRLLLGEIEKGKVAKKRCDLFVDYADKWLEQRKLIREHATWSKNVDHVKCAKLHLADARMSEITPQVIETVYRKLLDGESPSGRKLSGTYVECIARTLHKLFSDAIKDGVIAINPCDDAEKPKNDTPERKALPTSSIYELIEKLDPRQPTQLVVLLGIKAGICRAEAHGLSWGDIDGDCIHIRHNFDEGGNLKTTKVKKRTRTLPLTDSVKEDLKAARTHLQALFDRYNKKTMQMLESKGVEIKKSDLLRITDETPVICDGHGNRLLPHASSQWWTRHRSELGFDDWTIHDMRHSYLSELARRKIPIKVLQELAGHEKGSTTMDIYLHANDEDKRKAVAVVDW</sequence>
<protein>
    <submittedName>
        <fullName evidence="5">Tyrosine-type recombinase/integrase</fullName>
    </submittedName>
</protein>
<evidence type="ECO:0000313" key="5">
    <source>
        <dbReference type="EMBL" id="NHM14467.1"/>
    </source>
</evidence>
<dbReference type="InterPro" id="IPR050090">
    <property type="entry name" value="Tyrosine_recombinase_XerCD"/>
</dbReference>
<proteinExistence type="inferred from homology"/>
<dbReference type="PANTHER" id="PTHR30349">
    <property type="entry name" value="PHAGE INTEGRASE-RELATED"/>
    <property type="match status" value="1"/>
</dbReference>
<dbReference type="Pfam" id="PF00589">
    <property type="entry name" value="Phage_integrase"/>
    <property type="match status" value="1"/>
</dbReference>
<dbReference type="InterPro" id="IPR010998">
    <property type="entry name" value="Integrase_recombinase_N"/>
</dbReference>
<keyword evidence="6" id="KW-1185">Reference proteome</keyword>
<gene>
    <name evidence="5" type="ORF">GMI68_06770</name>
</gene>
<evidence type="ECO:0000259" key="4">
    <source>
        <dbReference type="PROSITE" id="PS51898"/>
    </source>
</evidence>
<dbReference type="InterPro" id="IPR011010">
    <property type="entry name" value="DNA_brk_join_enz"/>
</dbReference>
<evidence type="ECO:0000256" key="1">
    <source>
        <dbReference type="ARBA" id="ARBA00008857"/>
    </source>
</evidence>
<evidence type="ECO:0000313" key="6">
    <source>
        <dbReference type="Proteomes" id="UP000636394"/>
    </source>
</evidence>
<dbReference type="PANTHER" id="PTHR30349:SF41">
    <property type="entry name" value="INTEGRASE_RECOMBINASE PROTEIN MJ0367-RELATED"/>
    <property type="match status" value="1"/>
</dbReference>
<organism evidence="5 6">
    <name type="scientific">Xiamenia xianingshaonis</name>
    <dbReference type="NCBI Taxonomy" id="2682776"/>
    <lineage>
        <taxon>Bacteria</taxon>
        <taxon>Bacillati</taxon>
        <taxon>Actinomycetota</taxon>
        <taxon>Coriobacteriia</taxon>
        <taxon>Eggerthellales</taxon>
        <taxon>Eggerthellaceae</taxon>
        <taxon>Xiamenia</taxon>
    </lineage>
</organism>
<evidence type="ECO:0000256" key="3">
    <source>
        <dbReference type="ARBA" id="ARBA00023172"/>
    </source>
</evidence>
<dbReference type="PROSITE" id="PS51898">
    <property type="entry name" value="TYR_RECOMBINASE"/>
    <property type="match status" value="1"/>
</dbReference>
<keyword evidence="2" id="KW-0238">DNA-binding</keyword>
<accession>A0ABX0IHZ9</accession>
<reference evidence="5 6" key="1">
    <citation type="submission" date="2019-11" db="EMBL/GenBank/DDBJ databases">
        <title>Eggerthellaceae novel genus isolated from the rectal contents of marmort.</title>
        <authorList>
            <person name="Zhang G."/>
        </authorList>
    </citation>
    <scope>NUCLEOTIDE SEQUENCE [LARGE SCALE GENOMIC DNA]</scope>
    <source>
        <strain evidence="6">zg-886</strain>
    </source>
</reference>
<feature type="domain" description="Tyr recombinase" evidence="4">
    <location>
        <begin position="187"/>
        <end position="399"/>
    </location>
</feature>
<dbReference type="Proteomes" id="UP000636394">
    <property type="component" value="Unassembled WGS sequence"/>
</dbReference>
<comment type="similarity">
    <text evidence="1">Belongs to the 'phage' integrase family.</text>
</comment>
<dbReference type="EMBL" id="WPCR01000007">
    <property type="protein sequence ID" value="NHM14467.1"/>
    <property type="molecule type" value="Genomic_DNA"/>
</dbReference>